<proteinExistence type="predicted"/>
<organism evidence="2 3">
    <name type="scientific">Alteraurantiacibacter buctensis</name>
    <dbReference type="NCBI Taxonomy" id="1503981"/>
    <lineage>
        <taxon>Bacteria</taxon>
        <taxon>Pseudomonadati</taxon>
        <taxon>Pseudomonadota</taxon>
        <taxon>Alphaproteobacteria</taxon>
        <taxon>Sphingomonadales</taxon>
        <taxon>Erythrobacteraceae</taxon>
        <taxon>Alteraurantiacibacter</taxon>
    </lineage>
</organism>
<dbReference type="InterPro" id="IPR004697">
    <property type="entry name" value="AbgT"/>
</dbReference>
<dbReference type="PANTHER" id="PTHR30282:SF0">
    <property type="entry name" value="P-AMINOBENZOYL-GLUTAMATE TRANSPORT PROTEIN"/>
    <property type="match status" value="1"/>
</dbReference>
<dbReference type="RefSeq" id="WP_160771612.1">
    <property type="nucleotide sequence ID" value="NZ_WTYV01000002.1"/>
</dbReference>
<dbReference type="AlphaFoldDB" id="A0A844YXG1"/>
<comment type="caution">
    <text evidence="2">The sequence shown here is derived from an EMBL/GenBank/DDBJ whole genome shotgun (WGS) entry which is preliminary data.</text>
</comment>
<dbReference type="Pfam" id="PF03806">
    <property type="entry name" value="ABG_transport"/>
    <property type="match status" value="1"/>
</dbReference>
<feature type="transmembrane region" description="Helical" evidence="1">
    <location>
        <begin position="91"/>
        <end position="116"/>
    </location>
</feature>
<feature type="transmembrane region" description="Helical" evidence="1">
    <location>
        <begin position="167"/>
        <end position="186"/>
    </location>
</feature>
<feature type="transmembrane region" description="Helical" evidence="1">
    <location>
        <begin position="268"/>
        <end position="288"/>
    </location>
</feature>
<evidence type="ECO:0000256" key="1">
    <source>
        <dbReference type="SAM" id="Phobius"/>
    </source>
</evidence>
<accession>A0A844YXG1</accession>
<protein>
    <submittedName>
        <fullName evidence="2">AbgT family transporter</fullName>
    </submittedName>
</protein>
<keyword evidence="1" id="KW-1133">Transmembrane helix</keyword>
<dbReference type="PANTHER" id="PTHR30282">
    <property type="entry name" value="P-AMINOBENZOYL GLUTAMATE TRANSPORTER"/>
    <property type="match status" value="1"/>
</dbReference>
<feature type="transmembrane region" description="Helical" evidence="1">
    <location>
        <begin position="308"/>
        <end position="327"/>
    </location>
</feature>
<sequence length="525" mass="54660">MDAAVDKAGGSAETGRGFLNWVERMGNRLPDPVAIFVAMIGVLVAVSVIGSALGWSAVHPVTGEELAVKSLLSQDLLRQLLSEMPRTYTGFAPLGMVLVLLLGAGVAEQAGLFAALLKKAMGGVNQRLLVPSVILIGMLSSHVGDAGFIIFIPLAGMLFASAGRNPLLGLVLGFAGCCTGLAGNLLPGQYDVLIFGVTQTGAQLLVPDWSMNPLGNWWFLLAIAAANVLTGWLVAVKIVAPRLPSWQGSSIPTPVVDASLSATERRGLRAAGIVALLVALAVASLMVFPGFSPLYDHAGDADVPLRPLFGALVGILFALMLGAGWAYGRAAGTITGHRDVIAKMATGLTPMLPYLVLIFFASHFVAMFGWSNLGPITAIAGAGLLRESGAPTALMLPILTTASAWLDFLIASGSAKWTAMAPVAVPMLMLLDVSPEMTTAAYRVGDTVTNLISPLNPYFVMTLLFCQRYLPQMRMGTLLAATLPLAVVFYLAGMAITAGWVALDLPPGPGASVGYELPAAVSRAN</sequence>
<feature type="transmembrane region" description="Helical" evidence="1">
    <location>
        <begin position="128"/>
        <end position="155"/>
    </location>
</feature>
<keyword evidence="1" id="KW-0472">Membrane</keyword>
<feature type="transmembrane region" description="Helical" evidence="1">
    <location>
        <begin position="217"/>
        <end position="240"/>
    </location>
</feature>
<evidence type="ECO:0000313" key="2">
    <source>
        <dbReference type="EMBL" id="MXO71726.1"/>
    </source>
</evidence>
<dbReference type="GO" id="GO:0015558">
    <property type="term" value="F:secondary active p-aminobenzoyl-glutamate transmembrane transporter activity"/>
    <property type="evidence" value="ECO:0007669"/>
    <property type="project" value="InterPro"/>
</dbReference>
<dbReference type="OrthoDB" id="3314392at2"/>
<name>A0A844YXG1_9SPHN</name>
<feature type="transmembrane region" description="Helical" evidence="1">
    <location>
        <begin position="348"/>
        <end position="370"/>
    </location>
</feature>
<gene>
    <name evidence="2" type="ORF">GRI99_08740</name>
</gene>
<evidence type="ECO:0000313" key="3">
    <source>
        <dbReference type="Proteomes" id="UP000466966"/>
    </source>
</evidence>
<feature type="transmembrane region" description="Helical" evidence="1">
    <location>
        <begin position="33"/>
        <end position="58"/>
    </location>
</feature>
<dbReference type="Proteomes" id="UP000466966">
    <property type="component" value="Unassembled WGS sequence"/>
</dbReference>
<feature type="transmembrane region" description="Helical" evidence="1">
    <location>
        <begin position="390"/>
        <end position="410"/>
    </location>
</feature>
<keyword evidence="3" id="KW-1185">Reference proteome</keyword>
<dbReference type="GO" id="GO:1902604">
    <property type="term" value="P:p-aminobenzoyl-glutamate transmembrane transport"/>
    <property type="evidence" value="ECO:0007669"/>
    <property type="project" value="InterPro"/>
</dbReference>
<feature type="transmembrane region" description="Helical" evidence="1">
    <location>
        <begin position="478"/>
        <end position="503"/>
    </location>
</feature>
<reference evidence="2 3" key="1">
    <citation type="submission" date="2019-12" db="EMBL/GenBank/DDBJ databases">
        <title>Genomic-based taxomic classification of the family Erythrobacteraceae.</title>
        <authorList>
            <person name="Xu L."/>
        </authorList>
    </citation>
    <scope>NUCLEOTIDE SEQUENCE [LARGE SCALE GENOMIC DNA]</scope>
    <source>
        <strain evidence="2 3">M0322</strain>
    </source>
</reference>
<dbReference type="EMBL" id="WTYV01000002">
    <property type="protein sequence ID" value="MXO71726.1"/>
    <property type="molecule type" value="Genomic_DNA"/>
</dbReference>
<keyword evidence="1" id="KW-0812">Transmembrane</keyword>